<dbReference type="PROSITE" id="PS51464">
    <property type="entry name" value="SIS"/>
    <property type="match status" value="1"/>
</dbReference>
<dbReference type="InterPro" id="IPR050099">
    <property type="entry name" value="SIS_GmhA/DiaA_subfam"/>
</dbReference>
<gene>
    <name evidence="2" type="ORF">DIU77_016190</name>
    <name evidence="3" type="ORF">DIU77_04980</name>
</gene>
<dbReference type="NCBIfam" id="NF002805">
    <property type="entry name" value="PRK02947.1"/>
    <property type="match status" value="1"/>
</dbReference>
<protein>
    <submittedName>
        <fullName evidence="2">SIS domain-containing protein</fullName>
    </submittedName>
    <submittedName>
        <fullName evidence="3">Sugar isomerase domain-containing protein</fullName>
    </submittedName>
</protein>
<dbReference type="SUPFAM" id="SSF53697">
    <property type="entry name" value="SIS domain"/>
    <property type="match status" value="1"/>
</dbReference>
<dbReference type="InterPro" id="IPR001347">
    <property type="entry name" value="SIS_dom"/>
</dbReference>
<dbReference type="AlphaFoldDB" id="A0A2W4JL04"/>
<sequence length="253" mass="26359">MTPELSAAGFASYALSAMAEVAEKAADAVDAAAELIANAVRSDGIVQAFGTGHSQAVALEIAGRAGGLIPTNRIRLTDLVVVGGDQPDVLADQLLERQPGLAERLYQLAGARPGDVFVIASNSGVNAVVSEMARLVTEKGHPLIAITSMQHTMRVTPSDPEGKRLADFADVVLDNGAPYGDAVLPLPNGGTACGFSSLSAGLLVQMMVAEAIRKLVDAGVEPPVYVSSNVPGGFERNREIEKRYEGRIRRLAG</sequence>
<dbReference type="EMBL" id="QGUI02000275">
    <property type="protein sequence ID" value="MFO7193784.1"/>
    <property type="molecule type" value="Genomic_DNA"/>
</dbReference>
<comment type="caution">
    <text evidence="3">The sequence shown here is derived from an EMBL/GenBank/DDBJ whole genome shotgun (WGS) entry which is preliminary data.</text>
</comment>
<evidence type="ECO:0000313" key="4">
    <source>
        <dbReference type="Proteomes" id="UP000249324"/>
    </source>
</evidence>
<evidence type="ECO:0000259" key="1">
    <source>
        <dbReference type="PROSITE" id="PS51464"/>
    </source>
</evidence>
<accession>A0A2W4JL04</accession>
<reference evidence="2" key="4">
    <citation type="submission" date="2023-08" db="EMBL/GenBank/DDBJ databases">
        <authorList>
            <person name="Guima S.E.S."/>
            <person name="Martins L.F."/>
            <person name="Silva A.M."/>
            <person name="Setubal J.C."/>
        </authorList>
    </citation>
    <scope>NUCLEOTIDE SEQUENCE</scope>
    <source>
        <strain evidence="2">ZC4RG45</strain>
    </source>
</reference>
<keyword evidence="3" id="KW-0413">Isomerase</keyword>
<dbReference type="InterPro" id="IPR046348">
    <property type="entry name" value="SIS_dom_sf"/>
</dbReference>
<dbReference type="PANTHER" id="PTHR30390:SF7">
    <property type="entry name" value="PHOSPHOHEPTOSE ISOMERASE"/>
    <property type="match status" value="1"/>
</dbReference>
<dbReference type="GO" id="GO:0097367">
    <property type="term" value="F:carbohydrate derivative binding"/>
    <property type="evidence" value="ECO:0007669"/>
    <property type="project" value="InterPro"/>
</dbReference>
<name>A0A2W4JL04_9PSEU</name>
<dbReference type="STRING" id="1111738.GCA_000427905_03550"/>
<evidence type="ECO:0000313" key="3">
    <source>
        <dbReference type="EMBL" id="PZM99822.1"/>
    </source>
</evidence>
<dbReference type="PANTHER" id="PTHR30390">
    <property type="entry name" value="SEDOHEPTULOSE 7-PHOSPHATE ISOMERASE / DNAA INITIATOR-ASSOCIATING FACTOR FOR REPLICATION INITIATION"/>
    <property type="match status" value="1"/>
</dbReference>
<reference evidence="2 4" key="3">
    <citation type="journal article" date="2021" name="BMC Genomics">
        <title>Genome-resolved metagenome and metatranscriptome analyses of thermophilic composting reveal key bacterial players and their metabolic interactions.</title>
        <authorList>
            <person name="Braga L.P.P."/>
            <person name="Pereira R.V."/>
            <person name="Martins L.F."/>
            <person name="Moura L.M.S."/>
            <person name="Sanchez F.B."/>
            <person name="Patane J.S.L."/>
            <person name="da Silva A.M."/>
            <person name="Setubal J.C."/>
        </authorList>
    </citation>
    <scope>NUCLEOTIDE SEQUENCE [LARGE SCALE GENOMIC DNA]</scope>
    <source>
        <strain evidence="2">ZC4RG45</strain>
    </source>
</reference>
<feature type="domain" description="SIS" evidence="1">
    <location>
        <begin position="32"/>
        <end position="222"/>
    </location>
</feature>
<dbReference type="Pfam" id="PF13580">
    <property type="entry name" value="SIS_2"/>
    <property type="match status" value="1"/>
</dbReference>
<dbReference type="Gene3D" id="3.40.50.10490">
    <property type="entry name" value="Glucose-6-phosphate isomerase like protein, domain 1"/>
    <property type="match status" value="1"/>
</dbReference>
<evidence type="ECO:0000313" key="2">
    <source>
        <dbReference type="EMBL" id="MFO7193784.1"/>
    </source>
</evidence>
<reference evidence="3" key="1">
    <citation type="submission" date="2018-05" db="EMBL/GenBank/DDBJ databases">
        <authorList>
            <person name="Lanie J.A."/>
            <person name="Ng W.-L."/>
            <person name="Kazmierczak K.M."/>
            <person name="Andrzejewski T.M."/>
            <person name="Davidsen T.M."/>
            <person name="Wayne K.J."/>
            <person name="Tettelin H."/>
            <person name="Glass J.I."/>
            <person name="Rusch D."/>
            <person name="Podicherti R."/>
            <person name="Tsui H.-C.T."/>
            <person name="Winkler M.E."/>
        </authorList>
    </citation>
    <scope>NUCLEOTIDE SEQUENCE</scope>
    <source>
        <strain evidence="3">ZC4RG45</strain>
    </source>
</reference>
<reference evidence="2" key="2">
    <citation type="submission" date="2018-05" db="EMBL/GenBank/DDBJ databases">
        <authorList>
            <person name="Moura L."/>
            <person name="Setubal J.C."/>
        </authorList>
    </citation>
    <scope>NUCLEOTIDE SEQUENCE</scope>
    <source>
        <strain evidence="2">ZC4RG45</strain>
    </source>
</reference>
<dbReference type="GO" id="GO:0016853">
    <property type="term" value="F:isomerase activity"/>
    <property type="evidence" value="ECO:0007669"/>
    <property type="project" value="UniProtKB-KW"/>
</dbReference>
<dbReference type="GO" id="GO:1901135">
    <property type="term" value="P:carbohydrate derivative metabolic process"/>
    <property type="evidence" value="ECO:0007669"/>
    <property type="project" value="InterPro"/>
</dbReference>
<proteinExistence type="predicted"/>
<dbReference type="InterPro" id="IPR035472">
    <property type="entry name" value="RpiR-like_SIS"/>
</dbReference>
<organism evidence="3">
    <name type="scientific">Thermocrispum agreste</name>
    <dbReference type="NCBI Taxonomy" id="37925"/>
    <lineage>
        <taxon>Bacteria</taxon>
        <taxon>Bacillati</taxon>
        <taxon>Actinomycetota</taxon>
        <taxon>Actinomycetes</taxon>
        <taxon>Pseudonocardiales</taxon>
        <taxon>Pseudonocardiaceae</taxon>
        <taxon>Thermocrispum</taxon>
    </lineage>
</organism>
<dbReference type="CDD" id="cd05013">
    <property type="entry name" value="SIS_RpiR"/>
    <property type="match status" value="1"/>
</dbReference>
<dbReference type="EMBL" id="QGUI01000132">
    <property type="protein sequence ID" value="PZM99822.1"/>
    <property type="molecule type" value="Genomic_DNA"/>
</dbReference>
<dbReference type="Proteomes" id="UP000249324">
    <property type="component" value="Unassembled WGS sequence"/>
</dbReference>